<proteinExistence type="predicted"/>
<dbReference type="PANTHER" id="PTHR30050">
    <property type="entry name" value="CHROMOSOMAL REPLICATION INITIATOR PROTEIN DNAA"/>
    <property type="match status" value="1"/>
</dbReference>
<dbReference type="InterPro" id="IPR027417">
    <property type="entry name" value="P-loop_NTPase"/>
</dbReference>
<organism evidence="2 3">
    <name type="scientific">Bacillus manliponensis</name>
    <dbReference type="NCBI Taxonomy" id="574376"/>
    <lineage>
        <taxon>Bacteria</taxon>
        <taxon>Bacillati</taxon>
        <taxon>Bacillota</taxon>
        <taxon>Bacilli</taxon>
        <taxon>Bacillales</taxon>
        <taxon>Bacillaceae</taxon>
        <taxon>Bacillus</taxon>
        <taxon>Bacillus cereus group</taxon>
    </lineage>
</organism>
<evidence type="ECO:0000313" key="2">
    <source>
        <dbReference type="EMBL" id="KEK17155.1"/>
    </source>
</evidence>
<dbReference type="AlphaFoldDB" id="A0A073JS62"/>
<dbReference type="GO" id="GO:0005524">
    <property type="term" value="F:ATP binding"/>
    <property type="evidence" value="ECO:0007669"/>
    <property type="project" value="UniProtKB-KW"/>
</dbReference>
<reference evidence="2 3" key="1">
    <citation type="submission" date="2014-06" db="EMBL/GenBank/DDBJ databases">
        <title>Draft genome sequence of Bacillus manliponensis JCM 15802 (MCCC 1A00708).</title>
        <authorList>
            <person name="Lai Q."/>
            <person name="Liu Y."/>
            <person name="Shao Z."/>
        </authorList>
    </citation>
    <scope>NUCLEOTIDE SEQUENCE [LARGE SCALE GENOMIC DNA]</scope>
    <source>
        <strain evidence="2 3">JCM 15802</strain>
    </source>
</reference>
<dbReference type="GO" id="GO:0006260">
    <property type="term" value="P:DNA replication"/>
    <property type="evidence" value="ECO:0007669"/>
    <property type="project" value="TreeGrafter"/>
</dbReference>
<protein>
    <submittedName>
        <fullName evidence="2">ATP-binding protein</fullName>
    </submittedName>
</protein>
<name>A0A073JS62_9BACI</name>
<dbReference type="InterPro" id="IPR002611">
    <property type="entry name" value="IstB_ATP-bd"/>
</dbReference>
<dbReference type="SUPFAM" id="SSF52540">
    <property type="entry name" value="P-loop containing nucleoside triphosphate hydrolases"/>
    <property type="match status" value="1"/>
</dbReference>
<keyword evidence="2" id="KW-0067">ATP-binding</keyword>
<dbReference type="Gene3D" id="3.40.50.300">
    <property type="entry name" value="P-loop containing nucleotide triphosphate hydrolases"/>
    <property type="match status" value="1"/>
</dbReference>
<gene>
    <name evidence="2" type="ORF">BAMA_18255</name>
</gene>
<dbReference type="RefSeq" id="WP_034644142.1">
    <property type="nucleotide sequence ID" value="NZ_CBCSJC010000040.1"/>
</dbReference>
<dbReference type="OrthoDB" id="2052561at2"/>
<comment type="caution">
    <text evidence="2">The sequence shown here is derived from an EMBL/GenBank/DDBJ whole genome shotgun (WGS) entry which is preliminary data.</text>
</comment>
<keyword evidence="2" id="KW-0547">Nucleotide-binding</keyword>
<evidence type="ECO:0000313" key="3">
    <source>
        <dbReference type="Proteomes" id="UP000027822"/>
    </source>
</evidence>
<dbReference type="EMBL" id="JOTN01000042">
    <property type="protein sequence ID" value="KEK17155.1"/>
    <property type="molecule type" value="Genomic_DNA"/>
</dbReference>
<dbReference type="PANTHER" id="PTHR30050:SF4">
    <property type="entry name" value="ATP-BINDING PROTEIN RV3427C IN INSERTION SEQUENCE-RELATED"/>
    <property type="match status" value="1"/>
</dbReference>
<sequence length="252" mass="28338">MTMDSDVCEEHGVHLMRFNGKEVCPRCFLANEHRKLQEQEQAKWEADKANEQKYLFHQQSMIADANIKKANFENYEPTSEEGAKNLALAKVIATDYLNGNIFNTIMVGNCGAGKTHLAYSIADQLAGARKSVVFVTVGELLRKIKSTFSKDSALTEDAIIRTLVRADVLVVDDLVAELGALDANTKATNFINRVLFDVFDGRQGKSTIFTTNLTGERLEGAYDERIVSRIFNNFRAIVFKETKDFRRKALPF</sequence>
<evidence type="ECO:0000259" key="1">
    <source>
        <dbReference type="Pfam" id="PF01695"/>
    </source>
</evidence>
<dbReference type="Pfam" id="PF01695">
    <property type="entry name" value="IstB_IS21"/>
    <property type="match status" value="1"/>
</dbReference>
<keyword evidence="3" id="KW-1185">Reference proteome</keyword>
<dbReference type="STRING" id="574376.BAMA_18255"/>
<feature type="domain" description="IstB-like ATP-binding" evidence="1">
    <location>
        <begin position="57"/>
        <end position="219"/>
    </location>
</feature>
<dbReference type="eggNOG" id="COG1484">
    <property type="taxonomic scope" value="Bacteria"/>
</dbReference>
<dbReference type="Proteomes" id="UP000027822">
    <property type="component" value="Unassembled WGS sequence"/>
</dbReference>
<accession>A0A073JS62</accession>